<proteinExistence type="predicted"/>
<dbReference type="GO" id="GO:0003723">
    <property type="term" value="F:RNA binding"/>
    <property type="evidence" value="ECO:0007669"/>
    <property type="project" value="UniProtKB-KW"/>
</dbReference>
<accession>A0A1I7XTE4</accession>
<evidence type="ECO:0000313" key="3">
    <source>
        <dbReference type="Proteomes" id="UP000095283"/>
    </source>
</evidence>
<dbReference type="PROSITE" id="PS50889">
    <property type="entry name" value="S4"/>
    <property type="match status" value="1"/>
</dbReference>
<dbReference type="GO" id="GO:0009982">
    <property type="term" value="F:pseudouridine synthase activity"/>
    <property type="evidence" value="ECO:0007669"/>
    <property type="project" value="InterPro"/>
</dbReference>
<dbReference type="SUPFAM" id="SSF55120">
    <property type="entry name" value="Pseudouridine synthase"/>
    <property type="match status" value="1"/>
</dbReference>
<dbReference type="PANTHER" id="PTHR21600">
    <property type="entry name" value="MITOCHONDRIAL RNA PSEUDOURIDINE SYNTHASE"/>
    <property type="match status" value="1"/>
</dbReference>
<dbReference type="AlphaFoldDB" id="A0A1I7XTE4"/>
<dbReference type="Proteomes" id="UP000095283">
    <property type="component" value="Unplaced"/>
</dbReference>
<dbReference type="PROSITE" id="PS01129">
    <property type="entry name" value="PSI_RLU"/>
    <property type="match status" value="1"/>
</dbReference>
<dbReference type="PANTHER" id="PTHR21600:SF40">
    <property type="entry name" value="PSEUDOURIDYLATE SYNTHASE RPUSD2"/>
    <property type="match status" value="1"/>
</dbReference>
<dbReference type="Pfam" id="PF00849">
    <property type="entry name" value="PseudoU_synth_2"/>
    <property type="match status" value="1"/>
</dbReference>
<dbReference type="Gene3D" id="3.30.2350.10">
    <property type="entry name" value="Pseudouridine synthase"/>
    <property type="match status" value="1"/>
</dbReference>
<dbReference type="WBParaSite" id="Hba_21019">
    <property type="protein sequence ID" value="Hba_21019"/>
    <property type="gene ID" value="Hba_21019"/>
</dbReference>
<dbReference type="InterPro" id="IPR020103">
    <property type="entry name" value="PsdUridine_synth_cat_dom_sf"/>
</dbReference>
<dbReference type="GO" id="GO:0000455">
    <property type="term" value="P:enzyme-directed rRNA pseudouridine synthesis"/>
    <property type="evidence" value="ECO:0007669"/>
    <property type="project" value="TreeGrafter"/>
</dbReference>
<protein>
    <submittedName>
        <fullName evidence="4">PseudoU_synth_2 domain-containing protein</fullName>
    </submittedName>
</protein>
<evidence type="ECO:0000256" key="1">
    <source>
        <dbReference type="PROSITE-ProRule" id="PRU00182"/>
    </source>
</evidence>
<evidence type="ECO:0000313" key="4">
    <source>
        <dbReference type="WBParaSite" id="Hba_21019"/>
    </source>
</evidence>
<reference evidence="4" key="1">
    <citation type="submission" date="2016-11" db="UniProtKB">
        <authorList>
            <consortium name="WormBaseParasite"/>
        </authorList>
    </citation>
    <scope>IDENTIFICATION</scope>
</reference>
<feature type="domain" description="Pseudouridine synthase RsuA/RluA-like" evidence="2">
    <location>
        <begin position="48"/>
        <end position="135"/>
    </location>
</feature>
<organism evidence="3 4">
    <name type="scientific">Heterorhabditis bacteriophora</name>
    <name type="common">Entomopathogenic nematode worm</name>
    <dbReference type="NCBI Taxonomy" id="37862"/>
    <lineage>
        <taxon>Eukaryota</taxon>
        <taxon>Metazoa</taxon>
        <taxon>Ecdysozoa</taxon>
        <taxon>Nematoda</taxon>
        <taxon>Chromadorea</taxon>
        <taxon>Rhabditida</taxon>
        <taxon>Rhabditina</taxon>
        <taxon>Rhabditomorpha</taxon>
        <taxon>Strongyloidea</taxon>
        <taxon>Heterorhabditidae</taxon>
        <taxon>Heterorhabditis</taxon>
    </lineage>
</organism>
<name>A0A1I7XTE4_HETBA</name>
<keyword evidence="3" id="KW-1185">Reference proteome</keyword>
<dbReference type="InterPro" id="IPR006224">
    <property type="entry name" value="PsdUridine_synth_RluA-like_CS"/>
</dbReference>
<evidence type="ECO:0000259" key="2">
    <source>
        <dbReference type="Pfam" id="PF00849"/>
    </source>
</evidence>
<dbReference type="InterPro" id="IPR050188">
    <property type="entry name" value="RluA_PseudoU_synthase"/>
</dbReference>
<dbReference type="InterPro" id="IPR006145">
    <property type="entry name" value="PsdUridine_synth_RsuA/RluA"/>
</dbReference>
<keyword evidence="1" id="KW-0694">RNA-binding</keyword>
<sequence length="189" mass="21808">MGRIYVNGNQMTDVEYVMKNGDRIEHWGHKHEHPVRDLPIPIVADTDDLLVVNKPPSLPVHACGQYAVHTVLGQLRTRYNRNGLRGPNILHRLDRATSGILMLAKNYETDFEFKETLKKGEWTKEYVCMVDGVFPEFYFNKLIKDNFLKDVFLVFQITAEPVGLDRENRPSYDSICLNCNVVKKNVCII</sequence>